<dbReference type="OrthoDB" id="6377085at2759"/>
<dbReference type="Gene3D" id="2.40.70.10">
    <property type="entry name" value="Acid Proteases"/>
    <property type="match status" value="1"/>
</dbReference>
<dbReference type="InterPro" id="IPR001878">
    <property type="entry name" value="Znf_CCHC"/>
</dbReference>
<comment type="caution">
    <text evidence="2">The sequence shown here is derived from an EMBL/GenBank/DDBJ whole genome shotgun (WGS) entry which is preliminary data.</text>
</comment>
<dbReference type="Gene3D" id="3.10.10.10">
    <property type="entry name" value="HIV Type 1 Reverse Transcriptase, subunit A, domain 1"/>
    <property type="match status" value="1"/>
</dbReference>
<dbReference type="InterPro" id="IPR021109">
    <property type="entry name" value="Peptidase_aspartic_dom_sf"/>
</dbReference>
<dbReference type="GO" id="GO:0008270">
    <property type="term" value="F:zinc ion binding"/>
    <property type="evidence" value="ECO:0007669"/>
    <property type="project" value="InterPro"/>
</dbReference>
<dbReference type="PANTHER" id="PTHR37984">
    <property type="entry name" value="PROTEIN CBG26694"/>
    <property type="match status" value="1"/>
</dbReference>
<evidence type="ECO:0000259" key="1">
    <source>
        <dbReference type="SMART" id="SM00343"/>
    </source>
</evidence>
<dbReference type="GO" id="GO:0003676">
    <property type="term" value="F:nucleic acid binding"/>
    <property type="evidence" value="ECO:0007669"/>
    <property type="project" value="InterPro"/>
</dbReference>
<protein>
    <recommendedName>
        <fullName evidence="1">CCHC-type domain-containing protein</fullName>
    </recommendedName>
</protein>
<sequence length="531" mass="60019">MTGITVPALDWDAEDLPTAFRRFRNYVNHVFNGPLAEQNEEAKASYLMLWLGPVGIELLETFSLTEKQKKEVKCILDRFETHCAPKTNFRLARSNLTKLKQHESESHDNFIARLRIQADKCKFGSSKCERILEQLIAGATHEKVQENLLAKDEKFTLDNAIDLCRTFEANKAHMAEFVSEKPQINAVRTSTVNRGGPQAAAQMDCSYCDRTHGYDRSQCPARRSICSYCGKMGHWAAVCRGKRYQNREQSFPSVPPPPSPCEYRNVIRRPQPHRAIHEVLATAVSDEEQLMFDSVRICSNTTTGVRKEAFVDVHVTIPRQPGSHSMHAKIDTGADGNILPLRCYKMLPPGLSLQKENIRISAYNDYQIPHHGSVTMNIQHGSCECVTKFYVVETDSPIILGLPTCEQLGVVTIHTHDAKNPAPHKMAAVTHQLNEPIRTTEYLRQLYPDCFEGLGQFNGTAHIELDPSVRPVVHAPRKCPIHLRKDLEKELDRMLKLGVIAKMDEPTEWVSSSRSLEKLTTHYVCVLTPKT</sequence>
<evidence type="ECO:0000313" key="3">
    <source>
        <dbReference type="Proteomes" id="UP000770661"/>
    </source>
</evidence>
<keyword evidence="3" id="KW-1185">Reference proteome</keyword>
<name>A0A8J5CGC3_CHIOP</name>
<dbReference type="EMBL" id="JACEEZ010022538">
    <property type="protein sequence ID" value="KAG0712336.1"/>
    <property type="molecule type" value="Genomic_DNA"/>
</dbReference>
<proteinExistence type="predicted"/>
<dbReference type="InterPro" id="IPR050951">
    <property type="entry name" value="Retrovirus_Pol_polyprotein"/>
</dbReference>
<dbReference type="PANTHER" id="PTHR37984:SF7">
    <property type="entry name" value="INTEGRASE CATALYTIC DOMAIN-CONTAINING PROTEIN"/>
    <property type="match status" value="1"/>
</dbReference>
<organism evidence="2 3">
    <name type="scientific">Chionoecetes opilio</name>
    <name type="common">Atlantic snow crab</name>
    <name type="synonym">Cancer opilio</name>
    <dbReference type="NCBI Taxonomy" id="41210"/>
    <lineage>
        <taxon>Eukaryota</taxon>
        <taxon>Metazoa</taxon>
        <taxon>Ecdysozoa</taxon>
        <taxon>Arthropoda</taxon>
        <taxon>Crustacea</taxon>
        <taxon>Multicrustacea</taxon>
        <taxon>Malacostraca</taxon>
        <taxon>Eumalacostraca</taxon>
        <taxon>Eucarida</taxon>
        <taxon>Decapoda</taxon>
        <taxon>Pleocyemata</taxon>
        <taxon>Brachyura</taxon>
        <taxon>Eubrachyura</taxon>
        <taxon>Majoidea</taxon>
        <taxon>Majidae</taxon>
        <taxon>Chionoecetes</taxon>
    </lineage>
</organism>
<evidence type="ECO:0000313" key="2">
    <source>
        <dbReference type="EMBL" id="KAG0712336.1"/>
    </source>
</evidence>
<reference evidence="2" key="1">
    <citation type="submission" date="2020-07" db="EMBL/GenBank/DDBJ databases">
        <title>The High-quality genome of the commercially important snow crab, Chionoecetes opilio.</title>
        <authorList>
            <person name="Jeong J.-H."/>
            <person name="Ryu S."/>
        </authorList>
    </citation>
    <scope>NUCLEOTIDE SEQUENCE</scope>
    <source>
        <strain evidence="2">MADBK_172401_WGS</strain>
        <tissue evidence="2">Digestive gland</tissue>
    </source>
</reference>
<feature type="domain" description="CCHC-type" evidence="1">
    <location>
        <begin position="225"/>
        <end position="241"/>
    </location>
</feature>
<dbReference type="SUPFAM" id="SSF50630">
    <property type="entry name" value="Acid proteases"/>
    <property type="match status" value="1"/>
</dbReference>
<dbReference type="CDD" id="cd05481">
    <property type="entry name" value="retropepsin_like_LTR_1"/>
    <property type="match status" value="1"/>
</dbReference>
<dbReference type="Proteomes" id="UP000770661">
    <property type="component" value="Unassembled WGS sequence"/>
</dbReference>
<dbReference type="SMART" id="SM00343">
    <property type="entry name" value="ZnF_C2HC"/>
    <property type="match status" value="1"/>
</dbReference>
<accession>A0A8J5CGC3</accession>
<dbReference type="AlphaFoldDB" id="A0A8J5CGC3"/>
<gene>
    <name evidence="2" type="ORF">GWK47_018707</name>
</gene>